<feature type="region of interest" description="Disordered" evidence="1">
    <location>
        <begin position="1"/>
        <end position="22"/>
    </location>
</feature>
<gene>
    <name evidence="2" type="ORF">FA13DRAFT_1795627</name>
</gene>
<dbReference type="OrthoDB" id="3250441at2759"/>
<dbReference type="SUPFAM" id="SSF56112">
    <property type="entry name" value="Protein kinase-like (PK-like)"/>
    <property type="match status" value="1"/>
</dbReference>
<dbReference type="STRING" id="71717.A0A4Y7SX74"/>
<keyword evidence="3" id="KW-1185">Reference proteome</keyword>
<reference evidence="2 3" key="1">
    <citation type="journal article" date="2019" name="Nat. Ecol. Evol.">
        <title>Megaphylogeny resolves global patterns of mushroom evolution.</title>
        <authorList>
            <person name="Varga T."/>
            <person name="Krizsan K."/>
            <person name="Foldi C."/>
            <person name="Dima B."/>
            <person name="Sanchez-Garcia M."/>
            <person name="Sanchez-Ramirez S."/>
            <person name="Szollosi G.J."/>
            <person name="Szarkandi J.G."/>
            <person name="Papp V."/>
            <person name="Albert L."/>
            <person name="Andreopoulos W."/>
            <person name="Angelini C."/>
            <person name="Antonin V."/>
            <person name="Barry K.W."/>
            <person name="Bougher N.L."/>
            <person name="Buchanan P."/>
            <person name="Buyck B."/>
            <person name="Bense V."/>
            <person name="Catcheside P."/>
            <person name="Chovatia M."/>
            <person name="Cooper J."/>
            <person name="Damon W."/>
            <person name="Desjardin D."/>
            <person name="Finy P."/>
            <person name="Geml J."/>
            <person name="Haridas S."/>
            <person name="Hughes K."/>
            <person name="Justo A."/>
            <person name="Karasinski D."/>
            <person name="Kautmanova I."/>
            <person name="Kiss B."/>
            <person name="Kocsube S."/>
            <person name="Kotiranta H."/>
            <person name="LaButti K.M."/>
            <person name="Lechner B.E."/>
            <person name="Liimatainen K."/>
            <person name="Lipzen A."/>
            <person name="Lukacs Z."/>
            <person name="Mihaltcheva S."/>
            <person name="Morgado L.N."/>
            <person name="Niskanen T."/>
            <person name="Noordeloos M.E."/>
            <person name="Ohm R.A."/>
            <person name="Ortiz-Santana B."/>
            <person name="Ovrebo C."/>
            <person name="Racz N."/>
            <person name="Riley R."/>
            <person name="Savchenko A."/>
            <person name="Shiryaev A."/>
            <person name="Soop K."/>
            <person name="Spirin V."/>
            <person name="Szebenyi C."/>
            <person name="Tomsovsky M."/>
            <person name="Tulloss R.E."/>
            <person name="Uehling J."/>
            <person name="Grigoriev I.V."/>
            <person name="Vagvolgyi C."/>
            <person name="Papp T."/>
            <person name="Martin F.M."/>
            <person name="Miettinen O."/>
            <person name="Hibbett D.S."/>
            <person name="Nagy L.G."/>
        </authorList>
    </citation>
    <scope>NUCLEOTIDE SEQUENCE [LARGE SCALE GENOMIC DNA]</scope>
    <source>
        <strain evidence="2 3">FP101781</strain>
    </source>
</reference>
<dbReference type="Gene3D" id="3.90.79.10">
    <property type="entry name" value="Nucleoside Triphosphate Pyrophosphohydrolase"/>
    <property type="match status" value="2"/>
</dbReference>
<accession>A0A4Y7SX74</accession>
<evidence type="ECO:0000313" key="3">
    <source>
        <dbReference type="Proteomes" id="UP000298030"/>
    </source>
</evidence>
<dbReference type="AlphaFoldDB" id="A0A4Y7SX74"/>
<dbReference type="EMBL" id="QPFP01000048">
    <property type="protein sequence ID" value="TEB26442.1"/>
    <property type="molecule type" value="Genomic_DNA"/>
</dbReference>
<evidence type="ECO:0000256" key="1">
    <source>
        <dbReference type="SAM" id="MobiDB-lite"/>
    </source>
</evidence>
<dbReference type="Proteomes" id="UP000298030">
    <property type="component" value="Unassembled WGS sequence"/>
</dbReference>
<dbReference type="Pfam" id="PF13869">
    <property type="entry name" value="NUDIX_2"/>
    <property type="match status" value="2"/>
</dbReference>
<dbReference type="GO" id="GO:0005849">
    <property type="term" value="C:mRNA cleavage factor complex"/>
    <property type="evidence" value="ECO:0007669"/>
    <property type="project" value="InterPro"/>
</dbReference>
<protein>
    <recommendedName>
        <fullName evidence="4">Protein kinase domain-containing protein</fullName>
    </recommendedName>
</protein>
<organism evidence="2 3">
    <name type="scientific">Coprinellus micaceus</name>
    <name type="common">Glistening ink-cap mushroom</name>
    <name type="synonym">Coprinus micaceus</name>
    <dbReference type="NCBI Taxonomy" id="71717"/>
    <lineage>
        <taxon>Eukaryota</taxon>
        <taxon>Fungi</taxon>
        <taxon>Dikarya</taxon>
        <taxon>Basidiomycota</taxon>
        <taxon>Agaricomycotina</taxon>
        <taxon>Agaricomycetes</taxon>
        <taxon>Agaricomycetidae</taxon>
        <taxon>Agaricales</taxon>
        <taxon>Agaricineae</taxon>
        <taxon>Psathyrellaceae</taxon>
        <taxon>Coprinellus</taxon>
    </lineage>
</organism>
<proteinExistence type="predicted"/>
<sequence>MSNTIAFTKEAQPGEDPSVSARLPHLQNNYEDFGMRRRVEGILVVHDQGHPHILMLQIANAFFKFRPLTKLELLSGYPFVPAHITKPKECKKLFLVQMPERKLGKLFSKLSSLSSPSPSAIVKNAEALEKFLNADGHPVCLDQVPAAMFSPPLAHLQRDLAVLDHLGVTEHDVSNASFFLGATVMSCHDEGSRQNAIRQLVDRLIGEPGRRWQQLGLGGEPACCDLVASLVDYSKIVSDPQLARFQGSCNFPVLLLSLSGNRFEIGGAVCVGSIYASRLVASDITPGFHLSENIIRVARIFRCLSSCRAALAAHYCEVQDNRTTIAAIYPDPTSASGDALPRLAYHGALLQNGEHVSTSLPDLGVGVTALYQATLGDPDAPDGATGVIVKFASRYGEAAHRILSDAKLAPMLYWCGPIIGGLTMVVMQHLEDGASIWHLREGTSRRRRVPEAVLEDVKGAVKLLHENGFMPVFGDLRDANVVLSKGRGVLVDFDWAGKDGEDRYPAALNESTGWHPEVRAHGVMRKVHDEYQLERLEAQFAILLVQYTPSGHGAKNLLQKD</sequence>
<dbReference type="GO" id="GO:0031124">
    <property type="term" value="P:mRNA 3'-end processing"/>
    <property type="evidence" value="ECO:0007669"/>
    <property type="project" value="InterPro"/>
</dbReference>
<dbReference type="PANTHER" id="PTHR13047">
    <property type="entry name" value="PRE-MRNA CLEAVAGE FACTOR IM, 25KD SUBUNIT"/>
    <property type="match status" value="1"/>
</dbReference>
<name>A0A4Y7SX74_COPMI</name>
<evidence type="ECO:0008006" key="4">
    <source>
        <dbReference type="Google" id="ProtNLM"/>
    </source>
</evidence>
<dbReference type="InterPro" id="IPR011009">
    <property type="entry name" value="Kinase-like_dom_sf"/>
</dbReference>
<dbReference type="InterPro" id="IPR016706">
    <property type="entry name" value="Cleav_polyA_spec_factor_su5"/>
</dbReference>
<comment type="caution">
    <text evidence="2">The sequence shown here is derived from an EMBL/GenBank/DDBJ whole genome shotgun (WGS) entry which is preliminary data.</text>
</comment>
<dbReference type="GO" id="GO:0003729">
    <property type="term" value="F:mRNA binding"/>
    <property type="evidence" value="ECO:0007669"/>
    <property type="project" value="InterPro"/>
</dbReference>
<evidence type="ECO:0000313" key="2">
    <source>
        <dbReference type="EMBL" id="TEB26442.1"/>
    </source>
</evidence>